<keyword evidence="7" id="KW-1185">Reference proteome</keyword>
<dbReference type="SUPFAM" id="SSF56655">
    <property type="entry name" value="Carbohydrate phosphatase"/>
    <property type="match status" value="1"/>
</dbReference>
<evidence type="ECO:0000256" key="3">
    <source>
        <dbReference type="ARBA" id="ARBA00022723"/>
    </source>
</evidence>
<keyword evidence="4" id="KW-0378">Hydrolase</keyword>
<comment type="similarity">
    <text evidence="2">Belongs to the inositol monophosphatase superfamily.</text>
</comment>
<dbReference type="Gene3D" id="3.40.190.80">
    <property type="match status" value="1"/>
</dbReference>
<dbReference type="Proteomes" id="UP001203058">
    <property type="component" value="Unassembled WGS sequence"/>
</dbReference>
<comment type="cofactor">
    <cofactor evidence="1">
        <name>Mg(2+)</name>
        <dbReference type="ChEBI" id="CHEBI:18420"/>
    </cofactor>
</comment>
<dbReference type="RefSeq" id="WP_241446920.1">
    <property type="nucleotide sequence ID" value="NZ_JAKZHW010000001.1"/>
</dbReference>
<evidence type="ECO:0000256" key="1">
    <source>
        <dbReference type="ARBA" id="ARBA00001946"/>
    </source>
</evidence>
<accession>A0ABS9VM99</accession>
<dbReference type="PANTHER" id="PTHR43200">
    <property type="entry name" value="PHOSPHATASE"/>
    <property type="match status" value="1"/>
</dbReference>
<keyword evidence="5" id="KW-0460">Magnesium</keyword>
<dbReference type="InterPro" id="IPR051090">
    <property type="entry name" value="Inositol_monoP_superfamily"/>
</dbReference>
<dbReference type="PRINTS" id="PR00377">
    <property type="entry name" value="IMPHPHTASES"/>
</dbReference>
<dbReference type="InterPro" id="IPR000760">
    <property type="entry name" value="Inositol_monophosphatase-like"/>
</dbReference>
<evidence type="ECO:0000256" key="2">
    <source>
        <dbReference type="ARBA" id="ARBA00009759"/>
    </source>
</evidence>
<dbReference type="Gene3D" id="3.30.540.10">
    <property type="entry name" value="Fructose-1,6-Bisphosphatase, subunit A, domain 1"/>
    <property type="match status" value="1"/>
</dbReference>
<dbReference type="Pfam" id="PF00459">
    <property type="entry name" value="Inositol_P"/>
    <property type="match status" value="1"/>
</dbReference>
<evidence type="ECO:0000313" key="7">
    <source>
        <dbReference type="Proteomes" id="UP001203058"/>
    </source>
</evidence>
<keyword evidence="3" id="KW-0479">Metal-binding</keyword>
<evidence type="ECO:0000313" key="6">
    <source>
        <dbReference type="EMBL" id="MCH8616100.1"/>
    </source>
</evidence>
<evidence type="ECO:0000256" key="5">
    <source>
        <dbReference type="ARBA" id="ARBA00022842"/>
    </source>
</evidence>
<reference evidence="6 7" key="1">
    <citation type="submission" date="2022-03" db="EMBL/GenBank/DDBJ databases">
        <authorList>
            <person name="Jo J.-H."/>
            <person name="Im W.-T."/>
        </authorList>
    </citation>
    <scope>NUCLEOTIDE SEQUENCE [LARGE SCALE GENOMIC DNA]</scope>
    <source>
        <strain evidence="6 7">SM33</strain>
    </source>
</reference>
<comment type="caution">
    <text evidence="6">The sequence shown here is derived from an EMBL/GenBank/DDBJ whole genome shotgun (WGS) entry which is preliminary data.</text>
</comment>
<proteinExistence type="inferred from homology"/>
<dbReference type="EMBL" id="JAKZHW010000001">
    <property type="protein sequence ID" value="MCH8616100.1"/>
    <property type="molecule type" value="Genomic_DNA"/>
</dbReference>
<dbReference type="PANTHER" id="PTHR43200:SF6">
    <property type="entry name" value="3'(2'),5'-BISPHOSPHATE NUCLEOTIDASE"/>
    <property type="match status" value="1"/>
</dbReference>
<sequence length="282" mass="30243">MSRQSTAQLDPLGGVAHRGPMDVPADLMAFAEELAAAARGETLHRWTATVAADDKGNDAYDPVTDADREAERVMRDLIRSRYPDHGVTGEEWPDQPANGPFGWSLDPVDGTRSFICRLPNWVTLAGLLHDGRPVLGLIDAPCLDELVVGHGAEAWLISGGGRTPIRTSGCIDLTDARLSTTDPFLFDGGSAEAFDTVRRAVRVTRYGHDGYAYARLAAGSIDLVVESDLKPHDYNALIPVVRGAGGVIGDWRGGGDFARGKVIAAASRELYEVAVRSFEAFA</sequence>
<gene>
    <name evidence="6" type="ORF">LZ016_08315</name>
</gene>
<evidence type="ECO:0000256" key="4">
    <source>
        <dbReference type="ARBA" id="ARBA00022801"/>
    </source>
</evidence>
<name>A0ABS9VM99_9SPHN</name>
<protein>
    <submittedName>
        <fullName evidence="6">Histidinol phosphate phosphatase</fullName>
    </submittedName>
</protein>
<organism evidence="6 7">
    <name type="scientific">Sphingomonas telluris</name>
    <dbReference type="NCBI Taxonomy" id="2907998"/>
    <lineage>
        <taxon>Bacteria</taxon>
        <taxon>Pseudomonadati</taxon>
        <taxon>Pseudomonadota</taxon>
        <taxon>Alphaproteobacteria</taxon>
        <taxon>Sphingomonadales</taxon>
        <taxon>Sphingomonadaceae</taxon>
        <taxon>Sphingomonas</taxon>
    </lineage>
</organism>